<organism evidence="2 3">
    <name type="scientific">Amedibacillus hominis</name>
    <dbReference type="NCBI Taxonomy" id="2897776"/>
    <lineage>
        <taxon>Bacteria</taxon>
        <taxon>Bacillati</taxon>
        <taxon>Bacillota</taxon>
        <taxon>Erysipelotrichia</taxon>
        <taxon>Erysipelotrichales</taxon>
        <taxon>Erysipelotrichaceae</taxon>
        <taxon>Amedibacillus</taxon>
    </lineage>
</organism>
<keyword evidence="1" id="KW-1133">Transmembrane helix</keyword>
<dbReference type="Proteomes" id="UP001202402">
    <property type="component" value="Unassembled WGS sequence"/>
</dbReference>
<keyword evidence="3" id="KW-1185">Reference proteome</keyword>
<reference evidence="2 3" key="1">
    <citation type="submission" date="2022-02" db="EMBL/GenBank/DDBJ databases">
        <title>Genome of Erysipelotrichaceae sp. nov. NSJ-176 isolated from human feces.</title>
        <authorList>
            <person name="Abdugheni R."/>
        </authorList>
    </citation>
    <scope>NUCLEOTIDE SEQUENCE [LARGE SCALE GENOMIC DNA]</scope>
    <source>
        <strain evidence="2 3">NSJ-176</strain>
    </source>
</reference>
<feature type="transmembrane region" description="Helical" evidence="1">
    <location>
        <begin position="37"/>
        <end position="64"/>
    </location>
</feature>
<proteinExistence type="predicted"/>
<evidence type="ECO:0000313" key="2">
    <source>
        <dbReference type="EMBL" id="MCH4284451.1"/>
    </source>
</evidence>
<dbReference type="RefSeq" id="WP_147323322.1">
    <property type="nucleotide sequence ID" value="NZ_JAKVPQ010000002.1"/>
</dbReference>
<name>A0ABS9R6B8_9FIRM</name>
<accession>A0ABS9R6B8</accession>
<sequence>MKKEDFGKELKSCFINMILVMILGFILILLLTSDDSFLVYSIMFNSICICGTILRAIYLLYVYLKK</sequence>
<keyword evidence="1" id="KW-0472">Membrane</keyword>
<evidence type="ECO:0000256" key="1">
    <source>
        <dbReference type="SAM" id="Phobius"/>
    </source>
</evidence>
<protein>
    <submittedName>
        <fullName evidence="2">Uncharacterized protein</fullName>
    </submittedName>
</protein>
<comment type="caution">
    <text evidence="2">The sequence shown here is derived from an EMBL/GenBank/DDBJ whole genome shotgun (WGS) entry which is preliminary data.</text>
</comment>
<dbReference type="EMBL" id="JAKVPQ010000002">
    <property type="protein sequence ID" value="MCH4284451.1"/>
    <property type="molecule type" value="Genomic_DNA"/>
</dbReference>
<evidence type="ECO:0000313" key="3">
    <source>
        <dbReference type="Proteomes" id="UP001202402"/>
    </source>
</evidence>
<gene>
    <name evidence="2" type="ORF">LQE99_04780</name>
</gene>
<feature type="transmembrane region" description="Helical" evidence="1">
    <location>
        <begin position="12"/>
        <end position="31"/>
    </location>
</feature>
<keyword evidence="1" id="KW-0812">Transmembrane</keyword>